<name>A0AAD3G5V2_FRATT</name>
<comment type="caution">
    <text evidence="2">The sequence shown here is derived from an EMBL/GenBank/DDBJ whole genome shotgun (WGS) entry which is preliminary data.</text>
</comment>
<gene>
    <name evidence="2" type="ORF">P250_03180</name>
</gene>
<accession>A0AAD3G5V2</accession>
<dbReference type="EMBL" id="JIDS01000002">
    <property type="protein sequence ID" value="EZK38414.1"/>
    <property type="molecule type" value="Genomic_DNA"/>
</dbReference>
<evidence type="ECO:0000313" key="2">
    <source>
        <dbReference type="EMBL" id="EZK38414.1"/>
    </source>
</evidence>
<protein>
    <recommendedName>
        <fullName evidence="1">PLD phosphodiesterase domain-containing protein</fullName>
    </recommendedName>
</protein>
<feature type="domain" description="PLD phosphodiesterase" evidence="1">
    <location>
        <begin position="73"/>
        <end position="100"/>
    </location>
</feature>
<dbReference type="Pfam" id="PF13091">
    <property type="entry name" value="PLDc_2"/>
    <property type="match status" value="1"/>
</dbReference>
<dbReference type="PANTHER" id="PTHR21248">
    <property type="entry name" value="CARDIOLIPIN SYNTHASE"/>
    <property type="match status" value="1"/>
</dbReference>
<dbReference type="PROSITE" id="PS50035">
    <property type="entry name" value="PLD"/>
    <property type="match status" value="1"/>
</dbReference>
<dbReference type="GO" id="GO:0030572">
    <property type="term" value="F:phosphatidyltransferase activity"/>
    <property type="evidence" value="ECO:0007669"/>
    <property type="project" value="UniProtKB-ARBA"/>
</dbReference>
<dbReference type="Proteomes" id="UP000023806">
    <property type="component" value="Unassembled WGS sequence"/>
</dbReference>
<evidence type="ECO:0000259" key="1">
    <source>
        <dbReference type="PROSITE" id="PS50035"/>
    </source>
</evidence>
<dbReference type="InterPro" id="IPR001736">
    <property type="entry name" value="PLipase_D/transphosphatidylase"/>
</dbReference>
<dbReference type="SMART" id="SM00155">
    <property type="entry name" value="PLDc"/>
    <property type="match status" value="1"/>
</dbReference>
<dbReference type="Gene3D" id="3.30.870.10">
    <property type="entry name" value="Endonuclease Chain A"/>
    <property type="match status" value="1"/>
</dbReference>
<dbReference type="PANTHER" id="PTHR21248:SF22">
    <property type="entry name" value="PHOSPHOLIPASE D"/>
    <property type="match status" value="1"/>
</dbReference>
<sequence length="158" mass="18164">MITAINSAQKRLWIITPYLIPSLDLLQAILLAKCRSIDVKVITPKNSDHKIINRARSSYIRDLLEYNIDVYFTKNMLHAKAVLVDSNIAILGSVNLDNRSLFLNYEVATFIYTRKQVDKLYQWAENIIKDSDRDASHLPTKRSSLIVESIMKILTPLM</sequence>
<evidence type="ECO:0000313" key="3">
    <source>
        <dbReference type="Proteomes" id="UP000023806"/>
    </source>
</evidence>
<reference evidence="2 3" key="1">
    <citation type="submission" date="2014-03" db="EMBL/GenBank/DDBJ databases">
        <title>The Genome Sequence of Francisella tularensis subsp. tularensis str. SCHU S4 substr. FSC043.</title>
        <authorList>
            <consortium name="The Broad Institute Genomics Platform"/>
            <consortium name="The Broad Institute Genome Sequencing Center for Infectious Disease"/>
            <person name="Chapman S.B."/>
            <person name="Guina T."/>
            <person name="Gelhaus C."/>
            <person name="Comer J."/>
            <person name="Sellati T."/>
            <person name="Sjostedt A."/>
            <person name="Young S.K."/>
            <person name="Zeng Q."/>
            <person name="Gargeya S."/>
            <person name="Abouelleil A."/>
            <person name="Alvarado L."/>
            <person name="Chapman S.B."/>
            <person name="Gainer-Dewar J."/>
            <person name="Goldberg J."/>
            <person name="Griggs A."/>
            <person name="Gujja S."/>
            <person name="Hansen M."/>
            <person name="Howarth C."/>
            <person name="Imamovic A."/>
            <person name="Larimer J."/>
            <person name="Murphy C."/>
            <person name="Naylor J."/>
            <person name="Pearson M."/>
            <person name="Poon T.W."/>
            <person name="Priest M."/>
            <person name="Roberts A."/>
            <person name="Saif S."/>
            <person name="Shea T."/>
            <person name="Sykes S."/>
            <person name="Wortman J."/>
            <person name="Nusbaum C."/>
            <person name="Birren B."/>
        </authorList>
    </citation>
    <scope>NUCLEOTIDE SEQUENCE [LARGE SCALE GENOMIC DNA]</scope>
    <source>
        <strain evidence="2 3">Schu S4</strain>
    </source>
</reference>
<dbReference type="SUPFAM" id="SSF56024">
    <property type="entry name" value="Phospholipase D/nuclease"/>
    <property type="match status" value="1"/>
</dbReference>
<dbReference type="GO" id="GO:0032049">
    <property type="term" value="P:cardiolipin biosynthetic process"/>
    <property type="evidence" value="ECO:0007669"/>
    <property type="project" value="UniProtKB-ARBA"/>
</dbReference>
<proteinExistence type="predicted"/>
<dbReference type="AlphaFoldDB" id="A0AAD3G5V2"/>
<organism evidence="2 3">
    <name type="scientific">Francisella tularensis subsp. tularensis str. SCHU S4 substr. FSC237</name>
    <dbReference type="NCBI Taxonomy" id="1341660"/>
    <lineage>
        <taxon>Bacteria</taxon>
        <taxon>Pseudomonadati</taxon>
        <taxon>Pseudomonadota</taxon>
        <taxon>Gammaproteobacteria</taxon>
        <taxon>Thiotrichales</taxon>
        <taxon>Francisellaceae</taxon>
        <taxon>Francisella</taxon>
    </lineage>
</organism>
<dbReference type="InterPro" id="IPR025202">
    <property type="entry name" value="PLD-like_dom"/>
</dbReference>